<gene>
    <name evidence="3" type="ORF">FBT96_14375</name>
</gene>
<accession>A0A4U1JNC2</accession>
<dbReference type="RefSeq" id="WP_136907823.1">
    <property type="nucleotide sequence ID" value="NZ_SWJZ01000063.1"/>
</dbReference>
<dbReference type="Proteomes" id="UP000310597">
    <property type="component" value="Unassembled WGS sequence"/>
</dbReference>
<dbReference type="EMBL" id="SWJZ01000063">
    <property type="protein sequence ID" value="TKD17412.1"/>
    <property type="molecule type" value="Genomic_DNA"/>
</dbReference>
<evidence type="ECO:0000256" key="1">
    <source>
        <dbReference type="SAM" id="MobiDB-lite"/>
    </source>
</evidence>
<reference evidence="3 4" key="1">
    <citation type="submission" date="2019-04" db="EMBL/GenBank/DDBJ databases">
        <title>Draft Whole-Genome sequence of the purple photosynthetic bacterium Rhodobacter capsulatus SP108 with an indigenous class A beta-lactamase.</title>
        <authorList>
            <person name="Robertson S."/>
            <person name="Meyer T.E."/>
            <person name="Kyndt J.A."/>
        </authorList>
    </citation>
    <scope>NUCLEOTIDE SEQUENCE [LARGE SCALE GENOMIC DNA]</scope>
    <source>
        <strain evidence="3 4">SP108</strain>
    </source>
</reference>
<dbReference type="CDD" id="cd11297">
    <property type="entry name" value="PIN_LabA-like_N_1"/>
    <property type="match status" value="1"/>
</dbReference>
<dbReference type="PANTHER" id="PTHR35811">
    <property type="entry name" value="SLR1870 PROTEIN"/>
    <property type="match status" value="1"/>
</dbReference>
<dbReference type="AlphaFoldDB" id="A0A4U1JNC2"/>
<organism evidence="3 4">
    <name type="scientific">Rhodobacter capsulatus</name>
    <name type="common">Rhodopseudomonas capsulata</name>
    <dbReference type="NCBI Taxonomy" id="1061"/>
    <lineage>
        <taxon>Bacteria</taxon>
        <taxon>Pseudomonadati</taxon>
        <taxon>Pseudomonadota</taxon>
        <taxon>Alphaproteobacteria</taxon>
        <taxon>Rhodobacterales</taxon>
        <taxon>Rhodobacter group</taxon>
        <taxon>Rhodobacter</taxon>
    </lineage>
</organism>
<dbReference type="Gene3D" id="3.40.50.1010">
    <property type="entry name" value="5'-nuclease"/>
    <property type="match status" value="1"/>
</dbReference>
<dbReference type="InterPro" id="IPR021139">
    <property type="entry name" value="NYN"/>
</dbReference>
<protein>
    <submittedName>
        <fullName evidence="3">NYN domain-containing protein</fullName>
    </submittedName>
</protein>
<feature type="region of interest" description="Disordered" evidence="1">
    <location>
        <begin position="133"/>
        <end position="166"/>
    </location>
</feature>
<evidence type="ECO:0000259" key="2">
    <source>
        <dbReference type="Pfam" id="PF01936"/>
    </source>
</evidence>
<dbReference type="OrthoDB" id="9783963at2"/>
<comment type="caution">
    <text evidence="3">The sequence shown here is derived from an EMBL/GenBank/DDBJ whole genome shotgun (WGS) entry which is preliminary data.</text>
</comment>
<feature type="domain" description="NYN" evidence="2">
    <location>
        <begin position="4"/>
        <end position="130"/>
    </location>
</feature>
<name>A0A4U1JNC2_RHOCA</name>
<dbReference type="Pfam" id="PF01936">
    <property type="entry name" value="NYN"/>
    <property type="match status" value="1"/>
</dbReference>
<dbReference type="GO" id="GO:0004540">
    <property type="term" value="F:RNA nuclease activity"/>
    <property type="evidence" value="ECO:0007669"/>
    <property type="project" value="InterPro"/>
</dbReference>
<evidence type="ECO:0000313" key="4">
    <source>
        <dbReference type="Proteomes" id="UP000310597"/>
    </source>
</evidence>
<proteinExistence type="predicted"/>
<dbReference type="PANTHER" id="PTHR35811:SF1">
    <property type="entry name" value="HTH OST-TYPE DOMAIN-CONTAINING PROTEIN"/>
    <property type="match status" value="1"/>
</dbReference>
<sequence>METVAVLVDGDNLSAKYAGQIALWSRDLGTVTVRRVYLDAQKTSDWQGGPQGFRLMHAGTGKNASDLLLALDAMELALREGVNRFVIASSDRDFSHLALRLREYGRQVTGIGETKTPQIFRDACETFLTLSPPAEAKDVPQPPPKPVQPTVQKAAPPPAPKPVAVPKQPAAQPAITALDHKILDLFRVQPEAKGGLRIEKLNQLMKKLHNVNIGNTSEGTWRAYLKARPDLYHLDPRGPEARVRALQGSAPQRLKVV</sequence>
<evidence type="ECO:0000313" key="3">
    <source>
        <dbReference type="EMBL" id="TKD17412.1"/>
    </source>
</evidence>